<dbReference type="EMBL" id="GGFM01010221">
    <property type="protein sequence ID" value="MBW30972.1"/>
    <property type="molecule type" value="Transcribed_RNA"/>
</dbReference>
<organism evidence="2">
    <name type="scientific">Anopheles braziliensis</name>
    <dbReference type="NCBI Taxonomy" id="58242"/>
    <lineage>
        <taxon>Eukaryota</taxon>
        <taxon>Metazoa</taxon>
        <taxon>Ecdysozoa</taxon>
        <taxon>Arthropoda</taxon>
        <taxon>Hexapoda</taxon>
        <taxon>Insecta</taxon>
        <taxon>Pterygota</taxon>
        <taxon>Neoptera</taxon>
        <taxon>Endopterygota</taxon>
        <taxon>Diptera</taxon>
        <taxon>Nematocera</taxon>
        <taxon>Culicoidea</taxon>
        <taxon>Culicidae</taxon>
        <taxon>Anophelinae</taxon>
        <taxon>Anopheles</taxon>
    </lineage>
</organism>
<evidence type="ECO:0000313" key="2">
    <source>
        <dbReference type="EMBL" id="MBW30972.1"/>
    </source>
</evidence>
<proteinExistence type="predicted"/>
<sequence>MQKVIVVVLVLSSFWWNSGYPPTLCCSLVKLGRSTNRASKLVRNCRYMILLHALDRLLEACAMCNNTLKKGTAKENRINFIRRCCCKKMKVVTLEQQ</sequence>
<protein>
    <submittedName>
        <fullName evidence="2">Putative secreted peptide</fullName>
    </submittedName>
</protein>
<feature type="chain" id="PRO_5014798530" evidence="1">
    <location>
        <begin position="20"/>
        <end position="97"/>
    </location>
</feature>
<dbReference type="AlphaFoldDB" id="A0A2M3ZR60"/>
<accession>A0A2M3ZR60</accession>
<reference evidence="2" key="1">
    <citation type="submission" date="2018-01" db="EMBL/GenBank/DDBJ databases">
        <title>An insight into the sialome of Amazonian anophelines.</title>
        <authorList>
            <person name="Ribeiro J.M."/>
            <person name="Scarpassa V."/>
            <person name="Calvo E."/>
        </authorList>
    </citation>
    <scope>NUCLEOTIDE SEQUENCE</scope>
    <source>
        <tissue evidence="2">Salivary glands</tissue>
    </source>
</reference>
<name>A0A2M3ZR60_9DIPT</name>
<evidence type="ECO:0000256" key="1">
    <source>
        <dbReference type="SAM" id="SignalP"/>
    </source>
</evidence>
<feature type="signal peptide" evidence="1">
    <location>
        <begin position="1"/>
        <end position="19"/>
    </location>
</feature>
<keyword evidence="1" id="KW-0732">Signal</keyword>